<organism evidence="2 3">
    <name type="scientific">Riccia fluitans</name>
    <dbReference type="NCBI Taxonomy" id="41844"/>
    <lineage>
        <taxon>Eukaryota</taxon>
        <taxon>Viridiplantae</taxon>
        <taxon>Streptophyta</taxon>
        <taxon>Embryophyta</taxon>
        <taxon>Marchantiophyta</taxon>
        <taxon>Marchantiopsida</taxon>
        <taxon>Marchantiidae</taxon>
        <taxon>Marchantiales</taxon>
        <taxon>Ricciaceae</taxon>
        <taxon>Riccia</taxon>
    </lineage>
</organism>
<protein>
    <submittedName>
        <fullName evidence="2">Uncharacterized protein</fullName>
    </submittedName>
</protein>
<feature type="compositionally biased region" description="Basic residues" evidence="1">
    <location>
        <begin position="202"/>
        <end position="211"/>
    </location>
</feature>
<name>A0ABD1XZX9_9MARC</name>
<sequence length="225" mass="25356">MEYQAFKSDASGDENEKPMDNAQTMTSAGDHTLRGSRRSTNTTEDFTMMVMKLYSQTFASKRLTNQDYMYLKEATERTLTLKARMGTSDPNDVSTEPDAFEVVPGSDRSLICKEDFLETFHAKRRKRPVSKMQTTANVPLAVTDDPQFLRVVKSKYLMQAKLERAALEVLDLNAPIQVLSAAEKPPPQSRKKKTAAKENDGKKKRAGLKSTKKPETTNNANIIYY</sequence>
<feature type="region of interest" description="Disordered" evidence="1">
    <location>
        <begin position="1"/>
        <end position="41"/>
    </location>
</feature>
<proteinExistence type="predicted"/>
<keyword evidence="3" id="KW-1185">Reference proteome</keyword>
<feature type="region of interest" description="Disordered" evidence="1">
    <location>
        <begin position="181"/>
        <end position="225"/>
    </location>
</feature>
<dbReference type="Proteomes" id="UP001605036">
    <property type="component" value="Unassembled WGS sequence"/>
</dbReference>
<evidence type="ECO:0000313" key="2">
    <source>
        <dbReference type="EMBL" id="KAL2613063.1"/>
    </source>
</evidence>
<evidence type="ECO:0000313" key="3">
    <source>
        <dbReference type="Proteomes" id="UP001605036"/>
    </source>
</evidence>
<dbReference type="AlphaFoldDB" id="A0ABD1XZX9"/>
<dbReference type="EMBL" id="JBHFFA010000007">
    <property type="protein sequence ID" value="KAL2613063.1"/>
    <property type="molecule type" value="Genomic_DNA"/>
</dbReference>
<feature type="compositionally biased region" description="Polar residues" evidence="1">
    <location>
        <begin position="216"/>
        <end position="225"/>
    </location>
</feature>
<accession>A0ABD1XZX9</accession>
<evidence type="ECO:0000256" key="1">
    <source>
        <dbReference type="SAM" id="MobiDB-lite"/>
    </source>
</evidence>
<reference evidence="2 3" key="1">
    <citation type="submission" date="2024-09" db="EMBL/GenBank/DDBJ databases">
        <title>Chromosome-scale assembly of Riccia fluitans.</title>
        <authorList>
            <person name="Paukszto L."/>
            <person name="Sawicki J."/>
            <person name="Karawczyk K."/>
            <person name="Piernik-Szablinska J."/>
            <person name="Szczecinska M."/>
            <person name="Mazdziarz M."/>
        </authorList>
    </citation>
    <scope>NUCLEOTIDE SEQUENCE [LARGE SCALE GENOMIC DNA]</scope>
    <source>
        <strain evidence="2">Rf_01</strain>
        <tissue evidence="2">Aerial parts of the thallus</tissue>
    </source>
</reference>
<comment type="caution">
    <text evidence="2">The sequence shown here is derived from an EMBL/GenBank/DDBJ whole genome shotgun (WGS) entry which is preliminary data.</text>
</comment>
<gene>
    <name evidence="2" type="ORF">R1flu_024755</name>
</gene>